<comment type="caution">
    <text evidence="2">The sequence shown here is derived from an EMBL/GenBank/DDBJ whole genome shotgun (WGS) entry which is preliminary data.</text>
</comment>
<reference evidence="2 3" key="1">
    <citation type="submission" date="2017-09" db="EMBL/GenBank/DDBJ databases">
        <title>Evaluation of Pacific Biosciences Sequencing Technology to Finishing C. thermocellum Genome Sequences.</title>
        <authorList>
            <person name="Brown S."/>
        </authorList>
    </citation>
    <scope>NUCLEOTIDE SEQUENCE [LARGE SCALE GENOMIC DNA]</scope>
    <source>
        <strain evidence="2 3">AD2</strain>
    </source>
</reference>
<accession>A0AB36TJU0</accession>
<dbReference type="Pfam" id="PF12392">
    <property type="entry name" value="DUF3656"/>
    <property type="match status" value="1"/>
</dbReference>
<dbReference type="PROSITE" id="PS01276">
    <property type="entry name" value="PEPTIDASE_U32"/>
    <property type="match status" value="1"/>
</dbReference>
<evidence type="ECO:0000313" key="2">
    <source>
        <dbReference type="EMBL" id="PFH04043.1"/>
    </source>
</evidence>
<dbReference type="Pfam" id="PF01136">
    <property type="entry name" value="Peptidase_U32"/>
    <property type="match status" value="2"/>
</dbReference>
<gene>
    <name evidence="2" type="ORF">M972_112865</name>
</gene>
<dbReference type="RefSeq" id="WP_003516759.1">
    <property type="nucleotide sequence ID" value="NZ_CP013828.1"/>
</dbReference>
<dbReference type="EMBL" id="PDBW01000001">
    <property type="protein sequence ID" value="PFH04043.1"/>
    <property type="molecule type" value="Genomic_DNA"/>
</dbReference>
<name>A0AB36TJU0_ACETH</name>
<dbReference type="PANTHER" id="PTHR30217:SF10">
    <property type="entry name" value="23S RRNA 5-HYDROXYCYTIDINE C2501 SYNTHASE"/>
    <property type="match status" value="1"/>
</dbReference>
<organism evidence="2 3">
    <name type="scientific">Acetivibrio thermocellus AD2</name>
    <dbReference type="NCBI Taxonomy" id="1138384"/>
    <lineage>
        <taxon>Bacteria</taxon>
        <taxon>Bacillati</taxon>
        <taxon>Bacillota</taxon>
        <taxon>Clostridia</taxon>
        <taxon>Eubacteriales</taxon>
        <taxon>Oscillospiraceae</taxon>
        <taxon>Acetivibrio</taxon>
    </lineage>
</organism>
<dbReference type="AlphaFoldDB" id="A0AB36TJU0"/>
<dbReference type="PANTHER" id="PTHR30217">
    <property type="entry name" value="PEPTIDASE U32 FAMILY"/>
    <property type="match status" value="1"/>
</dbReference>
<keyword evidence="2" id="KW-0378">Hydrolase</keyword>
<dbReference type="GO" id="GO:0008233">
    <property type="term" value="F:peptidase activity"/>
    <property type="evidence" value="ECO:0007669"/>
    <property type="project" value="UniProtKB-KW"/>
</dbReference>
<feature type="domain" description="Peptidase U32 collagenase" evidence="1">
    <location>
        <begin position="402"/>
        <end position="520"/>
    </location>
</feature>
<keyword evidence="2" id="KW-0645">Protease</keyword>
<dbReference type="Proteomes" id="UP000223596">
    <property type="component" value="Unassembled WGS sequence"/>
</dbReference>
<dbReference type="InterPro" id="IPR020988">
    <property type="entry name" value="Pept_U32_collagenase"/>
</dbReference>
<dbReference type="InterPro" id="IPR051454">
    <property type="entry name" value="RNA/ubiquinone_mod_enzymes"/>
</dbReference>
<protein>
    <submittedName>
        <fullName evidence="2">Protease</fullName>
    </submittedName>
</protein>
<dbReference type="GO" id="GO:0006508">
    <property type="term" value="P:proteolysis"/>
    <property type="evidence" value="ECO:0007669"/>
    <property type="project" value="UniProtKB-KW"/>
</dbReference>
<evidence type="ECO:0000313" key="3">
    <source>
        <dbReference type="Proteomes" id="UP000223596"/>
    </source>
</evidence>
<dbReference type="InterPro" id="IPR001539">
    <property type="entry name" value="Peptidase_U32"/>
</dbReference>
<sequence length="839" mass="94080">MTRDFKPELLAPCGDWEAFVAAVENGADAVYVGGKLFNARQYASNFDEEKIKEVIHYAHVRDVNVYQTMNILISDSEMREALKALERSYLAGIDGVIVQDIGLASLIRKLYPDLALHASTQMTVYNLQGVKLLEELGFKRVVLARELSLEEIQYITENTSLEVEVFVHGALCVCYSGQCLMSSIIGGRSGNRGKCAQPCRLPYQLLEVGEGSGLPQRKANRGYFMSPKDLCSVDILDKIIKSGVKSLKIEGRMKSAEYVATVVRIYRKYLDRLFESTDSRNEGIVEKDMKDLLQIFNRGGFSKGYLEGKTGKDMMSFEKPKNWGIYVGKVMACDRAQGSIKIKLEEPLSLGDGIEVWNGEDESPGTIVTSIRVNGKAVTEALPQQVVEVRNVKGRINKGNKVYKTSDKKLNASARESFTGKFKKRIPIEGRITVAGGKPLSIIVKDYEGNKVEVKSSYVPEKALTSPVTEEKVLKQAAKTGQTPFEFKELLADVEDGLSVPVSEINNIRRHALNQLEIKRTDRYPLRKPGNLQEKLEDVMHFPGNSRNGEEKNLKISACFYKDMAGLEYESLGVDRIYLPFSMFVKENKERILSIKENAELFVFIPPVTRGNYDKLIKSRLDDIVNMGIDGILAGNPGTVKYAGAYPKIRIMGDFSLNIFNSVSIKTLKDMGLNGATLSCELNLNQIREMGKFPDFVEEVLVYGRIPLMISEYCPVGSIKGNFGKNSRCSMPCKDKDFYLVDRMNMKFPVLCDRIDCRSMIFNAKVLLLSDTVDRIKTLGIDMVRLNFTDENPKEVKDIVKMHRDLLNNGSGALDSYKQLIDKIKSRGFTKGHFPRGVQ</sequence>
<evidence type="ECO:0000259" key="1">
    <source>
        <dbReference type="Pfam" id="PF12392"/>
    </source>
</evidence>
<proteinExistence type="predicted"/>